<evidence type="ECO:0000313" key="1">
    <source>
        <dbReference type="EMBL" id="EMJ90676.1"/>
    </source>
</evidence>
<proteinExistence type="predicted"/>
<name>M6CJ69_9LEPT</name>
<comment type="caution">
    <text evidence="1">The sequence shown here is derived from an EMBL/GenBank/DDBJ whole genome shotgun (WGS) entry which is preliminary data.</text>
</comment>
<dbReference type="EMBL" id="ANIK01000122">
    <property type="protein sequence ID" value="EMJ90676.1"/>
    <property type="molecule type" value="Genomic_DNA"/>
</dbReference>
<dbReference type="AlphaFoldDB" id="M6CJ69"/>
<dbReference type="PATRIC" id="fig|1218565.3.peg.4526"/>
<evidence type="ECO:0000313" key="2">
    <source>
        <dbReference type="Proteomes" id="UP000011988"/>
    </source>
</evidence>
<dbReference type="Proteomes" id="UP000011988">
    <property type="component" value="Unassembled WGS sequence"/>
</dbReference>
<gene>
    <name evidence="1" type="ORF">LEP1GSC194_1080</name>
</gene>
<accession>M6CJ69</accession>
<organism evidence="1 2">
    <name type="scientific">Leptospira alstonii serovar Sichuan str. 79601</name>
    <dbReference type="NCBI Taxonomy" id="1218565"/>
    <lineage>
        <taxon>Bacteria</taxon>
        <taxon>Pseudomonadati</taxon>
        <taxon>Spirochaetota</taxon>
        <taxon>Spirochaetia</taxon>
        <taxon>Leptospirales</taxon>
        <taxon>Leptospiraceae</taxon>
        <taxon>Leptospira</taxon>
    </lineage>
</organism>
<protein>
    <submittedName>
        <fullName evidence="1">Uncharacterized protein</fullName>
    </submittedName>
</protein>
<reference evidence="1 2" key="1">
    <citation type="submission" date="2013-01" db="EMBL/GenBank/DDBJ databases">
        <authorList>
            <person name="Harkins D.M."/>
            <person name="Durkin A.S."/>
            <person name="Brinkac L.M."/>
            <person name="Haft D.H."/>
            <person name="Selengut J.D."/>
            <person name="Sanka R."/>
            <person name="DePew J."/>
            <person name="Purushe J."/>
            <person name="Galloway R.L."/>
            <person name="Vinetz J.M."/>
            <person name="Sutton G.G."/>
            <person name="Nierman W.C."/>
            <person name="Fouts D.E."/>
        </authorList>
    </citation>
    <scope>NUCLEOTIDE SEQUENCE [LARGE SCALE GENOMIC DNA]</scope>
    <source>
        <strain evidence="1 2">79601</strain>
    </source>
</reference>
<sequence>MRAAHFEKSMVFLKTGNYGVPRRLVLFYQKGLVAELASWASIIRKFEF</sequence>